<dbReference type="EMBL" id="CM044701">
    <property type="protein sequence ID" value="KAI5682636.1"/>
    <property type="molecule type" value="Genomic_DNA"/>
</dbReference>
<organism evidence="1 2">
    <name type="scientific">Catharanthus roseus</name>
    <name type="common">Madagascar periwinkle</name>
    <name type="synonym">Vinca rosea</name>
    <dbReference type="NCBI Taxonomy" id="4058"/>
    <lineage>
        <taxon>Eukaryota</taxon>
        <taxon>Viridiplantae</taxon>
        <taxon>Streptophyta</taxon>
        <taxon>Embryophyta</taxon>
        <taxon>Tracheophyta</taxon>
        <taxon>Spermatophyta</taxon>
        <taxon>Magnoliopsida</taxon>
        <taxon>eudicotyledons</taxon>
        <taxon>Gunneridae</taxon>
        <taxon>Pentapetalae</taxon>
        <taxon>asterids</taxon>
        <taxon>lamiids</taxon>
        <taxon>Gentianales</taxon>
        <taxon>Apocynaceae</taxon>
        <taxon>Rauvolfioideae</taxon>
        <taxon>Vinceae</taxon>
        <taxon>Catharanthinae</taxon>
        <taxon>Catharanthus</taxon>
    </lineage>
</organism>
<proteinExistence type="predicted"/>
<gene>
    <name evidence="1" type="ORF">M9H77_03864</name>
</gene>
<evidence type="ECO:0000313" key="1">
    <source>
        <dbReference type="EMBL" id="KAI5682636.1"/>
    </source>
</evidence>
<keyword evidence="2" id="KW-1185">Reference proteome</keyword>
<protein>
    <submittedName>
        <fullName evidence="1">Uncharacterized protein</fullName>
    </submittedName>
</protein>
<dbReference type="Proteomes" id="UP001060085">
    <property type="component" value="Linkage Group LG01"/>
</dbReference>
<evidence type="ECO:0000313" key="2">
    <source>
        <dbReference type="Proteomes" id="UP001060085"/>
    </source>
</evidence>
<name>A0ACC0CCJ0_CATRO</name>
<comment type="caution">
    <text evidence="1">The sequence shown here is derived from an EMBL/GenBank/DDBJ whole genome shotgun (WGS) entry which is preliminary data.</text>
</comment>
<sequence length="106" mass="12107">MVHLSCHEFCGLARRIGILIPEEIYVHEMAYDENELKTLIRSKGLGIYFDQRVERIALCVTSLPYEGVFRATCLVGLLLIWIQLTEGVVPLEGWAKRGLLAKRDTF</sequence>
<accession>A0ACC0CCJ0</accession>
<reference evidence="2" key="1">
    <citation type="journal article" date="2023" name="Nat. Plants">
        <title>Single-cell RNA sequencing provides a high-resolution roadmap for understanding the multicellular compartmentation of specialized metabolism.</title>
        <authorList>
            <person name="Sun S."/>
            <person name="Shen X."/>
            <person name="Li Y."/>
            <person name="Li Y."/>
            <person name="Wang S."/>
            <person name="Li R."/>
            <person name="Zhang H."/>
            <person name="Shen G."/>
            <person name="Guo B."/>
            <person name="Wei J."/>
            <person name="Xu J."/>
            <person name="St-Pierre B."/>
            <person name="Chen S."/>
            <person name="Sun C."/>
        </authorList>
    </citation>
    <scope>NUCLEOTIDE SEQUENCE [LARGE SCALE GENOMIC DNA]</scope>
</reference>